<sequence>MNGLGPIRKIIHSNKRRAQSKVMDEFGIAGTNGNKSHLV</sequence>
<name>A0A0C2VDI4_9BACL</name>
<evidence type="ECO:0000313" key="2">
    <source>
        <dbReference type="Proteomes" id="UP000031938"/>
    </source>
</evidence>
<gene>
    <name evidence="1" type="ORF">KP78_38340</name>
</gene>
<dbReference type="PATRIC" id="fig|889306.3.peg.3851"/>
<reference evidence="1 2" key="1">
    <citation type="submission" date="2015-01" db="EMBL/GenBank/DDBJ databases">
        <title>Genome sequencing of Jeotgalibacillus soli.</title>
        <authorList>
            <person name="Goh K.M."/>
            <person name="Chan K.-G."/>
            <person name="Yaakop A.S."/>
            <person name="Ee R."/>
            <person name="Gan H.M."/>
            <person name="Chan C.S."/>
        </authorList>
    </citation>
    <scope>NUCLEOTIDE SEQUENCE [LARGE SCALE GENOMIC DNA]</scope>
    <source>
        <strain evidence="1 2">P9</strain>
    </source>
</reference>
<comment type="caution">
    <text evidence="1">The sequence shown here is derived from an EMBL/GenBank/DDBJ whole genome shotgun (WGS) entry which is preliminary data.</text>
</comment>
<evidence type="ECO:0000313" key="1">
    <source>
        <dbReference type="EMBL" id="KIL42611.1"/>
    </source>
</evidence>
<proteinExistence type="predicted"/>
<dbReference type="EMBL" id="JXRP01000022">
    <property type="protein sequence ID" value="KIL42611.1"/>
    <property type="molecule type" value="Genomic_DNA"/>
</dbReference>
<dbReference type="Proteomes" id="UP000031938">
    <property type="component" value="Unassembled WGS sequence"/>
</dbReference>
<keyword evidence="2" id="KW-1185">Reference proteome</keyword>
<dbReference type="AlphaFoldDB" id="A0A0C2VDI4"/>
<accession>A0A0C2VDI4</accession>
<organism evidence="1 2">
    <name type="scientific">Jeotgalibacillus soli</name>
    <dbReference type="NCBI Taxonomy" id="889306"/>
    <lineage>
        <taxon>Bacteria</taxon>
        <taxon>Bacillati</taxon>
        <taxon>Bacillota</taxon>
        <taxon>Bacilli</taxon>
        <taxon>Bacillales</taxon>
        <taxon>Caryophanaceae</taxon>
        <taxon>Jeotgalibacillus</taxon>
    </lineage>
</organism>
<protein>
    <submittedName>
        <fullName evidence="1">Uncharacterized protein</fullName>
    </submittedName>
</protein>